<evidence type="ECO:0000313" key="3">
    <source>
        <dbReference type="EMBL" id="GIJ16038.1"/>
    </source>
</evidence>
<keyword evidence="2" id="KW-0472">Membrane</keyword>
<evidence type="ECO:0000256" key="2">
    <source>
        <dbReference type="SAM" id="Phobius"/>
    </source>
</evidence>
<reference evidence="3 4" key="1">
    <citation type="submission" date="2021-01" db="EMBL/GenBank/DDBJ databases">
        <title>Whole genome shotgun sequence of Verrucosispora gifhornensis NBRC 16317.</title>
        <authorList>
            <person name="Komaki H."/>
            <person name="Tamura T."/>
        </authorList>
    </citation>
    <scope>NUCLEOTIDE SEQUENCE [LARGE SCALE GENOMIC DNA]</scope>
    <source>
        <strain evidence="3 4">NBRC 16317</strain>
    </source>
</reference>
<keyword evidence="2" id="KW-1133">Transmembrane helix</keyword>
<name>A0ABQ4IE52_9ACTN</name>
<organism evidence="3 4">
    <name type="scientific">Micromonospora gifhornensis</name>
    <dbReference type="NCBI Taxonomy" id="84594"/>
    <lineage>
        <taxon>Bacteria</taxon>
        <taxon>Bacillati</taxon>
        <taxon>Actinomycetota</taxon>
        <taxon>Actinomycetes</taxon>
        <taxon>Micromonosporales</taxon>
        <taxon>Micromonosporaceae</taxon>
        <taxon>Micromonospora</taxon>
    </lineage>
</organism>
<evidence type="ECO:0000313" key="4">
    <source>
        <dbReference type="Proteomes" id="UP000647860"/>
    </source>
</evidence>
<evidence type="ECO:0000256" key="1">
    <source>
        <dbReference type="SAM" id="MobiDB-lite"/>
    </source>
</evidence>
<comment type="caution">
    <text evidence="3">The sequence shown here is derived from an EMBL/GenBank/DDBJ whole genome shotgun (WGS) entry which is preliminary data.</text>
</comment>
<feature type="region of interest" description="Disordered" evidence="1">
    <location>
        <begin position="1"/>
        <end position="53"/>
    </location>
</feature>
<evidence type="ECO:0008006" key="5">
    <source>
        <dbReference type="Google" id="ProtNLM"/>
    </source>
</evidence>
<dbReference type="EMBL" id="BOPA01000019">
    <property type="protein sequence ID" value="GIJ16038.1"/>
    <property type="molecule type" value="Genomic_DNA"/>
</dbReference>
<protein>
    <recommendedName>
        <fullName evidence="5">Type VII secretion protein EccB</fullName>
    </recommendedName>
</protein>
<feature type="compositionally biased region" description="Polar residues" evidence="1">
    <location>
        <begin position="1"/>
        <end position="12"/>
    </location>
</feature>
<sequence>MENSSRPTSGARSDNRHRAGPRRHRAGIGPPAGIGLDGSPTAGLPGRAGTRRAGLSHRLLGAATDPTGADAADDDLAGADEEADEARQRSARRRRLTLTGLALTAVLSAVMLVVTLITWPPDEPAARDMTSAERDRLAVMRVTNQRDLRAGLHVTIGAGTNRTDLLGWVDWSRQLVYVDVGGPGAGALRGLAQASPAVLVSRPDPTAVPAPAMPPLIPPVDGWRIPAEQRLAPLLTMIFALSAERPDPADDLSGRWVGRDRRNGEDVDILEAAPPGTAAAGTDAAAATRYWLDTAGRLHRLETTVAVLGRVTVHLNRTDRPTLRPVDALGGRPGLPRALTTAERDRWQRLPARLRAAGGAAVTVTLPASADANLRGTGWLSWTSGTAYLGVTDLDNPDSPRTLVRRDGTGVTRIDASASGDPAGPPPLPPPATGWRAGAHRTDALDPLVARALRAARSGGPTGSPHRVRGDNLAGTVVDVIEVGTGAGRTRYWIDRSGLLRRLELPSRAGAWAQLDLTPGRVPPLTRPAKAR</sequence>
<keyword evidence="2" id="KW-0812">Transmembrane</keyword>
<proteinExistence type="predicted"/>
<accession>A0ABQ4IE52</accession>
<dbReference type="Proteomes" id="UP000647860">
    <property type="component" value="Unassembled WGS sequence"/>
</dbReference>
<feature type="transmembrane region" description="Helical" evidence="2">
    <location>
        <begin position="96"/>
        <end position="119"/>
    </location>
</feature>
<dbReference type="RefSeq" id="WP_239088952.1">
    <property type="nucleotide sequence ID" value="NZ_BAAAGZ010000033.1"/>
</dbReference>
<keyword evidence="4" id="KW-1185">Reference proteome</keyword>
<gene>
    <name evidence="3" type="ORF">Vgi01_27220</name>
</gene>